<keyword evidence="15" id="KW-1185">Reference proteome</keyword>
<feature type="transmembrane region" description="Helical" evidence="11">
    <location>
        <begin position="352"/>
        <end position="378"/>
    </location>
</feature>
<evidence type="ECO:0000256" key="4">
    <source>
        <dbReference type="ARBA" id="ARBA00022692"/>
    </source>
</evidence>
<keyword evidence="3" id="KW-0813">Transport</keyword>
<dbReference type="SUPFAM" id="SSF90123">
    <property type="entry name" value="ABC transporter transmembrane region"/>
    <property type="match status" value="2"/>
</dbReference>
<evidence type="ECO:0000256" key="5">
    <source>
        <dbReference type="ARBA" id="ARBA00022737"/>
    </source>
</evidence>
<evidence type="ECO:0000256" key="1">
    <source>
        <dbReference type="ARBA" id="ARBA00004141"/>
    </source>
</evidence>
<evidence type="ECO:0000256" key="11">
    <source>
        <dbReference type="SAM" id="Phobius"/>
    </source>
</evidence>
<feature type="transmembrane region" description="Helical" evidence="11">
    <location>
        <begin position="551"/>
        <end position="571"/>
    </location>
</feature>
<comment type="caution">
    <text evidence="14">The sequence shown here is derived from an EMBL/GenBank/DDBJ whole genome shotgun (WGS) entry which is preliminary data.</text>
</comment>
<gene>
    <name evidence="14" type="ORF">NE237_028181</name>
</gene>
<evidence type="ECO:0000256" key="3">
    <source>
        <dbReference type="ARBA" id="ARBA00022448"/>
    </source>
</evidence>
<dbReference type="SUPFAM" id="SSF52540">
    <property type="entry name" value="P-loop containing nucleoside triphosphate hydrolases"/>
    <property type="match status" value="2"/>
</dbReference>
<evidence type="ECO:0000313" key="15">
    <source>
        <dbReference type="Proteomes" id="UP001141806"/>
    </source>
</evidence>
<evidence type="ECO:0000259" key="13">
    <source>
        <dbReference type="PROSITE" id="PS50929"/>
    </source>
</evidence>
<evidence type="ECO:0000256" key="7">
    <source>
        <dbReference type="ARBA" id="ARBA00022840"/>
    </source>
</evidence>
<organism evidence="14 15">
    <name type="scientific">Protea cynaroides</name>
    <dbReference type="NCBI Taxonomy" id="273540"/>
    <lineage>
        <taxon>Eukaryota</taxon>
        <taxon>Viridiplantae</taxon>
        <taxon>Streptophyta</taxon>
        <taxon>Embryophyta</taxon>
        <taxon>Tracheophyta</taxon>
        <taxon>Spermatophyta</taxon>
        <taxon>Magnoliopsida</taxon>
        <taxon>Proteales</taxon>
        <taxon>Proteaceae</taxon>
        <taxon>Protea</taxon>
    </lineage>
</organism>
<evidence type="ECO:0000256" key="6">
    <source>
        <dbReference type="ARBA" id="ARBA00022741"/>
    </source>
</evidence>
<dbReference type="GO" id="GO:0005524">
    <property type="term" value="F:ATP binding"/>
    <property type="evidence" value="ECO:0007669"/>
    <property type="project" value="UniProtKB-KW"/>
</dbReference>
<evidence type="ECO:0000256" key="2">
    <source>
        <dbReference type="ARBA" id="ARBA00009726"/>
    </source>
</evidence>
<keyword evidence="5" id="KW-0677">Repeat</keyword>
<comment type="subcellular location">
    <subcellularLocation>
        <location evidence="1">Membrane</location>
        <topology evidence="1">Multi-pass membrane protein</topology>
    </subcellularLocation>
</comment>
<dbReference type="CDD" id="cd18580">
    <property type="entry name" value="ABC_6TM_ABCC_D2"/>
    <property type="match status" value="1"/>
</dbReference>
<feature type="transmembrane region" description="Helical" evidence="11">
    <location>
        <begin position="313"/>
        <end position="332"/>
    </location>
</feature>
<keyword evidence="7" id="KW-0067">ATP-binding</keyword>
<evidence type="ECO:0000256" key="9">
    <source>
        <dbReference type="ARBA" id="ARBA00022989"/>
    </source>
</evidence>
<protein>
    <submittedName>
        <fullName evidence="14">Uncharacterized protein</fullName>
    </submittedName>
</protein>
<keyword evidence="6" id="KW-0547">Nucleotide-binding</keyword>
<dbReference type="EMBL" id="JAMYWD010000012">
    <property type="protein sequence ID" value="KAJ4951349.1"/>
    <property type="molecule type" value="Genomic_DNA"/>
</dbReference>
<feature type="transmembrane region" description="Helical" evidence="11">
    <location>
        <begin position="56"/>
        <end position="77"/>
    </location>
</feature>
<dbReference type="InterPro" id="IPR044726">
    <property type="entry name" value="ABCC_6TM_D2"/>
</dbReference>
<accession>A0A9Q0JSL8</accession>
<evidence type="ECO:0000259" key="12">
    <source>
        <dbReference type="PROSITE" id="PS50893"/>
    </source>
</evidence>
<dbReference type="PANTHER" id="PTHR24223">
    <property type="entry name" value="ATP-BINDING CASSETTE SUB-FAMILY C"/>
    <property type="match status" value="1"/>
</dbReference>
<keyword evidence="4 11" id="KW-0812">Transmembrane</keyword>
<evidence type="ECO:0000313" key="14">
    <source>
        <dbReference type="EMBL" id="KAJ4951349.1"/>
    </source>
</evidence>
<dbReference type="AlphaFoldDB" id="A0A9Q0JSL8"/>
<dbReference type="InterPro" id="IPR011527">
    <property type="entry name" value="ABC1_TM_dom"/>
</dbReference>
<keyword evidence="8" id="KW-1278">Translocase</keyword>
<feature type="transmembrane region" description="Helical" evidence="11">
    <location>
        <begin position="577"/>
        <end position="597"/>
    </location>
</feature>
<dbReference type="GO" id="GO:0016020">
    <property type="term" value="C:membrane"/>
    <property type="evidence" value="ECO:0007669"/>
    <property type="project" value="UniProtKB-SubCell"/>
</dbReference>
<proteinExistence type="inferred from homology"/>
<evidence type="ECO:0000256" key="10">
    <source>
        <dbReference type="ARBA" id="ARBA00023136"/>
    </source>
</evidence>
<reference evidence="14" key="1">
    <citation type="journal article" date="2023" name="Plant J.">
        <title>The genome of the king protea, Protea cynaroides.</title>
        <authorList>
            <person name="Chang J."/>
            <person name="Duong T.A."/>
            <person name="Schoeman C."/>
            <person name="Ma X."/>
            <person name="Roodt D."/>
            <person name="Barker N."/>
            <person name="Li Z."/>
            <person name="Van de Peer Y."/>
            <person name="Mizrachi E."/>
        </authorList>
    </citation>
    <scope>NUCLEOTIDE SEQUENCE</scope>
    <source>
        <tissue evidence="14">Young leaves</tissue>
    </source>
</reference>
<dbReference type="InterPro" id="IPR003593">
    <property type="entry name" value="AAA+_ATPase"/>
</dbReference>
<comment type="similarity">
    <text evidence="2">Belongs to the ABC transporter superfamily. ABCC family. Conjugate transporter (TC 3.A.1.208) subfamily.</text>
</comment>
<dbReference type="Gene3D" id="3.40.50.300">
    <property type="entry name" value="P-loop containing nucleotide triphosphate hydrolases"/>
    <property type="match status" value="2"/>
</dbReference>
<dbReference type="PANTHER" id="PTHR24223:SF263">
    <property type="entry name" value="ABC-TYPE XENOBIOTIC TRANSPORTER"/>
    <property type="match status" value="1"/>
</dbReference>
<sequence length="878" mass="98049">MVAQDERLKACSEALVNMRVLKLYAWETHFKDVIERLRTEEYTWLLAVQMRKAYNILLFWSSPVLVSAATFGAFYLLGISLNASNVFTFVATLSLVQVPISLIPDVIGVAIQAKVSLERIVKFLEAPELQNGNIRQKCKAEEFRNSVSIKSANLSWEENPSKLTLRNIYLVVKPGEKVAVCGEVGSEYVMGALSGKTVLLVTHQVDFLPAFDSVLLMSDGNILQVAPYYQLLASSREFQELVNAQKDTAGSERPAKVTSPQRVEIISGEIKKIYTEKQFKTVKKDQLIKQEEREIGDTGFKPYIQYLNQNKGFLYFTIAVLCCILFVAGQISQDSWMAANVQNPHVSQLLLIIVYLVIECVSTLTMLFRSLAAVALCMQSSKSIFSQLLNSLFHAPISFYDSTPLGRILSRVSFDLSIIDLDVPFSFISAFGPIITTCGSLGVLAVVTWQVLFVSIATKSILWIQNQPHSNCHNLKIPKYYLASAKEFMGINDTTKSLVANHLTESIAGAMTIRAFEDEKRFFAKNFDVIDRNASPFLHYFAANEWLIQRLELLCATILSSSALFMVLLLPRTYGSGFVGMALSYGLALNLSVIFSIQNQCTLANHIISVERLNQYMHIPSEAPEAIQENRPPPTWPGVGKVEILNLQVTYLYDLSMRGHKIGIVGRTGSGKTTLISALFRLVEPTDGKIIIDNLDISMIGLHDLRSHIGIIPQDPTLFNGTLRYNLDPLSQHSDNEIWEALRKCQLLEAVQGKEKGLDALVIEDGANWSMRQRQLFCLGRALLRRCRILVLDEATASIDNATDAILQKTIKTEFADSTVITVAHRIPTVMDCTKVLAMCDGEVVEFDEPTTLMKREGSLFGQLVKEYCSHFQSASQH</sequence>
<feature type="domain" description="ABC transmembrane type-1" evidence="13">
    <location>
        <begin position="318"/>
        <end position="605"/>
    </location>
</feature>
<keyword evidence="10 11" id="KW-0472">Membrane</keyword>
<dbReference type="Proteomes" id="UP001141806">
    <property type="component" value="Unassembled WGS sequence"/>
</dbReference>
<dbReference type="InterPro" id="IPR050173">
    <property type="entry name" value="ABC_transporter_C-like"/>
</dbReference>
<keyword evidence="9 11" id="KW-1133">Transmembrane helix</keyword>
<dbReference type="SMART" id="SM00382">
    <property type="entry name" value="AAA"/>
    <property type="match status" value="1"/>
</dbReference>
<feature type="transmembrane region" description="Helical" evidence="11">
    <location>
        <begin position="89"/>
        <end position="111"/>
    </location>
</feature>
<dbReference type="GO" id="GO:0140359">
    <property type="term" value="F:ABC-type transporter activity"/>
    <property type="evidence" value="ECO:0007669"/>
    <property type="project" value="InterPro"/>
</dbReference>
<dbReference type="InterPro" id="IPR027417">
    <property type="entry name" value="P-loop_NTPase"/>
</dbReference>
<feature type="domain" description="ABC transmembrane type-1" evidence="13">
    <location>
        <begin position="1"/>
        <end position="112"/>
    </location>
</feature>
<name>A0A9Q0JSL8_9MAGN</name>
<feature type="domain" description="ABC transporter" evidence="12">
    <location>
        <begin position="634"/>
        <end position="866"/>
    </location>
</feature>
<dbReference type="PROSITE" id="PS50929">
    <property type="entry name" value="ABC_TM1F"/>
    <property type="match status" value="2"/>
</dbReference>
<dbReference type="PROSITE" id="PS50893">
    <property type="entry name" value="ABC_TRANSPORTER_2"/>
    <property type="match status" value="1"/>
</dbReference>
<dbReference type="Gene3D" id="1.20.1560.10">
    <property type="entry name" value="ABC transporter type 1, transmembrane domain"/>
    <property type="match status" value="2"/>
</dbReference>
<dbReference type="FunFam" id="3.40.50.300:FF:000163">
    <property type="entry name" value="Multidrug resistance-associated protein member 4"/>
    <property type="match status" value="1"/>
</dbReference>
<dbReference type="Pfam" id="PF00005">
    <property type="entry name" value="ABC_tran"/>
    <property type="match status" value="1"/>
</dbReference>
<dbReference type="Pfam" id="PF00664">
    <property type="entry name" value="ABC_membrane"/>
    <property type="match status" value="2"/>
</dbReference>
<dbReference type="InterPro" id="IPR003439">
    <property type="entry name" value="ABC_transporter-like_ATP-bd"/>
</dbReference>
<dbReference type="GO" id="GO:0016887">
    <property type="term" value="F:ATP hydrolysis activity"/>
    <property type="evidence" value="ECO:0007669"/>
    <property type="project" value="InterPro"/>
</dbReference>
<dbReference type="OrthoDB" id="6500128at2759"/>
<dbReference type="FunFam" id="1.20.1560.10:FF:000002">
    <property type="entry name" value="ABC transporter C family member 5"/>
    <property type="match status" value="1"/>
</dbReference>
<dbReference type="CDD" id="cd03244">
    <property type="entry name" value="ABCC_MRP_domain2"/>
    <property type="match status" value="1"/>
</dbReference>
<dbReference type="InterPro" id="IPR036640">
    <property type="entry name" value="ABC1_TM_sf"/>
</dbReference>
<evidence type="ECO:0000256" key="8">
    <source>
        <dbReference type="ARBA" id="ARBA00022967"/>
    </source>
</evidence>